<keyword evidence="2" id="KW-0808">Transferase</keyword>
<protein>
    <submittedName>
        <fullName evidence="2">Recombinant streptomycin adenylyltransferase</fullName>
    </submittedName>
</protein>
<proteinExistence type="predicted"/>
<feature type="compositionally biased region" description="Polar residues" evidence="1">
    <location>
        <begin position="51"/>
        <end position="66"/>
    </location>
</feature>
<feature type="region of interest" description="Disordered" evidence="1">
    <location>
        <begin position="39"/>
        <end position="95"/>
    </location>
</feature>
<evidence type="ECO:0000256" key="1">
    <source>
        <dbReference type="SAM" id="MobiDB-lite"/>
    </source>
</evidence>
<accession>Q2XV32</accession>
<gene>
    <name evidence="2" type="primary">smat</name>
</gene>
<dbReference type="GO" id="GO:0016779">
    <property type="term" value="F:nucleotidyltransferase activity"/>
    <property type="evidence" value="ECO:0007669"/>
    <property type="project" value="UniProtKB-KW"/>
</dbReference>
<evidence type="ECO:0000313" key="2">
    <source>
        <dbReference type="EMBL" id="ABB54391.1"/>
    </source>
</evidence>
<organism evidence="2">
    <name type="scientific">Corynebacterium acetoacidophilum</name>
    <dbReference type="NCBI Taxonomy" id="38285"/>
    <lineage>
        <taxon>Bacteria</taxon>
        <taxon>Bacillati</taxon>
        <taxon>Actinomycetota</taxon>
        <taxon>Actinomycetes</taxon>
        <taxon>Mycobacteriales</taxon>
        <taxon>Corynebacteriaceae</taxon>
        <taxon>Corynebacterium</taxon>
    </lineage>
</organism>
<dbReference type="EMBL" id="DQ231457">
    <property type="protein sequence ID" value="ABB54391.1"/>
    <property type="molecule type" value="Genomic_DNA"/>
</dbReference>
<name>Q2XV32_9CORY</name>
<feature type="compositionally biased region" description="Low complexity" evidence="1">
    <location>
        <begin position="246"/>
        <end position="260"/>
    </location>
</feature>
<feature type="region of interest" description="Disordered" evidence="1">
    <location>
        <begin position="241"/>
        <end position="260"/>
    </location>
</feature>
<reference evidence="2" key="1">
    <citation type="submission" date="2005-10" db="EMBL/GenBank/DDBJ databases">
        <title>Purification and biochemical characterization of recombinant streptomycin adenylyltransferase.</title>
        <authorList>
            <person name="Jana S."/>
            <person name="Deb J.K."/>
        </authorList>
    </citation>
    <scope>NUCLEOTIDE SEQUENCE</scope>
    <source>
        <strain evidence="2">ATCC 21476</strain>
    </source>
</reference>
<dbReference type="AlphaFoldDB" id="Q2XV32"/>
<sequence length="260" mass="29647">MTSTPRLLQAIQQTTTAILKTNLVGIYLHRPFNQLWIQKGRVSTKRRKSSAPPQKSRPIQTRTPVTTLERHTEVRRQVTPRTGSPWHGTKRKSIRSPQATIRITIKLFTFSLPVPTCFTTQRESLSCTLRLGNTPRLPVLTQYHVYVPVVAPEVYRELLRVLEGQSPSFRARPSRGFRRLLLTWSGQKRCLQVPGLTTRPVRKSKTGTGPLYKRRQRHLGAHGSSLRDIWRYPAKRELNSENGSATTFSRVSSSFPSSTL</sequence>
<keyword evidence="2" id="KW-0548">Nucleotidyltransferase</keyword>